<dbReference type="eggNOG" id="COG4659">
    <property type="taxonomic scope" value="Bacteria"/>
</dbReference>
<evidence type="ECO:0000259" key="1">
    <source>
        <dbReference type="SMART" id="SM00900"/>
    </source>
</evidence>
<keyword evidence="3" id="KW-1185">Reference proteome</keyword>
<dbReference type="KEGG" id="tol:TOL_0683"/>
<evidence type="ECO:0000313" key="2">
    <source>
        <dbReference type="EMBL" id="CCU71121.1"/>
    </source>
</evidence>
<dbReference type="GO" id="GO:0010181">
    <property type="term" value="F:FMN binding"/>
    <property type="evidence" value="ECO:0007669"/>
    <property type="project" value="InterPro"/>
</dbReference>
<dbReference type="Proteomes" id="UP000011866">
    <property type="component" value="Chromosome"/>
</dbReference>
<organism evidence="2 3">
    <name type="scientific">Thalassolituus oleivorans MIL-1</name>
    <dbReference type="NCBI Taxonomy" id="1298593"/>
    <lineage>
        <taxon>Bacteria</taxon>
        <taxon>Pseudomonadati</taxon>
        <taxon>Pseudomonadota</taxon>
        <taxon>Gammaproteobacteria</taxon>
        <taxon>Oceanospirillales</taxon>
        <taxon>Oceanospirillaceae</taxon>
        <taxon>Thalassolituus</taxon>
    </lineage>
</organism>
<dbReference type="STRING" id="187493.CN03_14680"/>
<accession>M5DNW8</accession>
<gene>
    <name evidence="2" type="ORF">TOL_0683</name>
</gene>
<dbReference type="RefSeq" id="WP_015485858.1">
    <property type="nucleotide sequence ID" value="NC_020888.1"/>
</dbReference>
<dbReference type="EMBL" id="HF680312">
    <property type="protein sequence ID" value="CCU71121.1"/>
    <property type="molecule type" value="Genomic_DNA"/>
</dbReference>
<feature type="domain" description="FMN-binding" evidence="1">
    <location>
        <begin position="97"/>
        <end position="177"/>
    </location>
</feature>
<name>M5DNW8_9GAMM</name>
<protein>
    <recommendedName>
        <fullName evidence="1">FMN-binding domain-containing protein</fullName>
    </recommendedName>
</protein>
<dbReference type="InterPro" id="IPR007329">
    <property type="entry name" value="FMN-bd"/>
</dbReference>
<evidence type="ECO:0000313" key="3">
    <source>
        <dbReference type="Proteomes" id="UP000011866"/>
    </source>
</evidence>
<dbReference type="GO" id="GO:0016020">
    <property type="term" value="C:membrane"/>
    <property type="evidence" value="ECO:0007669"/>
    <property type="project" value="InterPro"/>
</dbReference>
<proteinExistence type="predicted"/>
<dbReference type="Pfam" id="PF04205">
    <property type="entry name" value="FMN_bind"/>
    <property type="match status" value="1"/>
</dbReference>
<dbReference type="AlphaFoldDB" id="M5DNW8"/>
<dbReference type="SMART" id="SM00900">
    <property type="entry name" value="FMN_bind"/>
    <property type="match status" value="1"/>
</dbReference>
<sequence>MALLFTLLRNLRGLTTLSLILFCLLCSNLSRAQSVYYSIEGISAEVFNGMSSNAKTLWLQAEQKQEAQRVANIELRQARIKYWQAGDTCLWILSDIGKERPITFAVVTRAQKIERMEVMVFREARGDEIRLPAYTAQFVDQTLTDDGELSRHVDGISGATYSVRTMKRIARLALLLDRWIMPNNGSTVVGAE</sequence>
<dbReference type="GeneID" id="79175649"/>
<reference evidence="2 3" key="1">
    <citation type="journal article" date="2013" name="Genome Announc.">
        <title>Genome Sequence of Thalassolituus oleivorans MIL-1 (DSM 14913T).</title>
        <authorList>
            <person name="Golyshin P.N."/>
            <person name="Werner J."/>
            <person name="Chernikova T.N."/>
            <person name="Tran H."/>
            <person name="Ferrer M."/>
            <person name="Yakimov M.M."/>
            <person name="Teeling H."/>
            <person name="Golyshina O.V."/>
        </authorList>
    </citation>
    <scope>NUCLEOTIDE SEQUENCE [LARGE SCALE GENOMIC DNA]</scope>
    <source>
        <strain evidence="2 3">MIL-1</strain>
    </source>
</reference>
<dbReference type="HOGENOM" id="CLU_118052_0_0_6"/>